<geneLocation type="chloroplast" evidence="4"/>
<proteinExistence type="predicted"/>
<feature type="coiled-coil region" evidence="1">
    <location>
        <begin position="2"/>
        <end position="29"/>
    </location>
</feature>
<organism evidence="4">
    <name type="scientific">Pseudo-nitzschia sp</name>
    <dbReference type="NCBI Taxonomy" id="1804765"/>
    <lineage>
        <taxon>Eukaryota</taxon>
        <taxon>Sar</taxon>
        <taxon>Stramenopiles</taxon>
        <taxon>Ochrophyta</taxon>
        <taxon>Bacillariophyta</taxon>
        <taxon>Bacillariophyceae</taxon>
        <taxon>Bacillariophycidae</taxon>
        <taxon>Bacillariales</taxon>
        <taxon>Bacillariaceae</taxon>
        <taxon>Pseudo-nitzschia</taxon>
    </lineage>
</organism>
<evidence type="ECO:0000256" key="2">
    <source>
        <dbReference type="SAM" id="MobiDB-lite"/>
    </source>
</evidence>
<evidence type="ECO:0000256" key="1">
    <source>
        <dbReference type="SAM" id="Coils"/>
    </source>
</evidence>
<keyword evidence="3" id="KW-0472">Membrane</keyword>
<gene>
    <name evidence="4" type="primary">orf577</name>
</gene>
<evidence type="ECO:0000313" key="4">
    <source>
        <dbReference type="EMBL" id="UBA15806.1"/>
    </source>
</evidence>
<protein>
    <submittedName>
        <fullName evidence="4">Uncharacterized protein</fullName>
    </submittedName>
</protein>
<feature type="transmembrane region" description="Helical" evidence="3">
    <location>
        <begin position="32"/>
        <end position="55"/>
    </location>
</feature>
<keyword evidence="1" id="KW-0175">Coiled coil</keyword>
<keyword evidence="4" id="KW-0934">Plastid</keyword>
<keyword evidence="3" id="KW-1133">Transmembrane helix</keyword>
<feature type="compositionally biased region" description="Gly residues" evidence="2">
    <location>
        <begin position="283"/>
        <end position="305"/>
    </location>
</feature>
<sequence>MKVILKNKISKLNQKIKKLGQKIELKNKINNIILPAGLILYALVDITGLSVVLGFSPSPIMARKESDCRQVSTIERLISPSAVVESIDNVSGDDSSSLKKRLNLPYYELDSRLAKTSGLILSDIQVIGISPSVGMPLVSSSSEAVSTTLPIVKEVVMQIRPIDIIKQTVKSDLFQTCLSEVLSSARTAQPIVDSIVTPVVNILQPVADGMRALIRDQISKPVHHFHHCIVRCAESLEESQSWIPGANAFSPNSNLGRLVNYVTDKKNTVMNRLINSDNSFESGGWGNPSGNGSGNFSGGGGGGSGDNPDYSTVKNSRNFKSYNFTNTSNWMEKLRYEEWKRVCRERNEDYDFQNFLDLKQRAYVDEIKETGPMALIEEINRKWDYYRTYLNYTRWGQRIYDKDVSVRRYAGFSTGENYNGKASVCSDKYYAGDEAAIIIELDQEGFFPKGTILRRAFVKGGELAADCLAILPDGKVVAIQIKTWASRALMDYQGNPHISVGDSVVKGSEKLFNQLQDNLADGRCNYALGITSLQYLNVTEVRTALNATQCTFEELIQNRSVTISPNWGVIYMRGIID</sequence>
<reference evidence="4" key="1">
    <citation type="submission" date="2021-04" db="EMBL/GenBank/DDBJ databases">
        <authorList>
            <person name="He Z."/>
            <person name="Chen Y."/>
            <person name="Chen N."/>
        </authorList>
    </citation>
    <scope>NUCLEOTIDE SEQUENCE</scope>
    <source>
        <strain evidence="4">CNS00097</strain>
    </source>
</reference>
<evidence type="ECO:0000256" key="3">
    <source>
        <dbReference type="SAM" id="Phobius"/>
    </source>
</evidence>
<dbReference type="EMBL" id="MW853966">
    <property type="protein sequence ID" value="UBA15806.1"/>
    <property type="molecule type" value="Genomic_DNA"/>
</dbReference>
<name>A0A8T9DCN1_9STRA</name>
<keyword evidence="3" id="KW-0812">Transmembrane</keyword>
<feature type="region of interest" description="Disordered" evidence="2">
    <location>
        <begin position="280"/>
        <end position="311"/>
    </location>
</feature>
<dbReference type="AlphaFoldDB" id="A0A8T9DCN1"/>
<keyword evidence="4" id="KW-0150">Chloroplast</keyword>
<accession>A0A8T9DCN1</accession>